<keyword evidence="9" id="KW-0418">Kinase</keyword>
<dbReference type="SMART" id="SM00387">
    <property type="entry name" value="HATPase_c"/>
    <property type="match status" value="1"/>
</dbReference>
<dbReference type="SMART" id="SM00388">
    <property type="entry name" value="HisKA"/>
    <property type="match status" value="1"/>
</dbReference>
<keyword evidence="13 18" id="KW-0472">Membrane</keyword>
<gene>
    <name evidence="22" type="ORF">Q9291_09905</name>
</gene>
<dbReference type="SUPFAM" id="SSF55874">
    <property type="entry name" value="ATPase domain of HSP90 chaperone/DNA topoisomerase II/histidine kinase"/>
    <property type="match status" value="1"/>
</dbReference>
<evidence type="ECO:0000256" key="8">
    <source>
        <dbReference type="ARBA" id="ARBA00022692"/>
    </source>
</evidence>
<dbReference type="RefSeq" id="WP_306389879.1">
    <property type="nucleotide sequence ID" value="NZ_JAVCAP010000020.1"/>
</dbReference>
<dbReference type="PRINTS" id="PR00344">
    <property type="entry name" value="BCTRLSENSOR"/>
</dbReference>
<dbReference type="InterPro" id="IPR003661">
    <property type="entry name" value="HisK_dim/P_dom"/>
</dbReference>
<dbReference type="InterPro" id="IPR004358">
    <property type="entry name" value="Sig_transdc_His_kin-like_C"/>
</dbReference>
<comment type="catalytic activity">
    <reaction evidence="1">
        <text>ATP + protein L-histidine = ADP + protein N-phospho-L-histidine.</text>
        <dbReference type="EC" id="2.7.13.3"/>
    </reaction>
</comment>
<evidence type="ECO:0000256" key="14">
    <source>
        <dbReference type="PROSITE-ProRule" id="PRU00110"/>
    </source>
</evidence>
<dbReference type="SMART" id="SM00448">
    <property type="entry name" value="REC"/>
    <property type="match status" value="1"/>
</dbReference>
<feature type="region of interest" description="Disordered" evidence="17">
    <location>
        <begin position="570"/>
        <end position="600"/>
    </location>
</feature>
<evidence type="ECO:0000256" key="5">
    <source>
        <dbReference type="ARBA" id="ARBA00022519"/>
    </source>
</evidence>
<dbReference type="Pfam" id="PF01627">
    <property type="entry name" value="Hpt"/>
    <property type="match status" value="1"/>
</dbReference>
<feature type="transmembrane region" description="Helical" evidence="18">
    <location>
        <begin position="150"/>
        <end position="168"/>
    </location>
</feature>
<dbReference type="InterPro" id="IPR005467">
    <property type="entry name" value="His_kinase_dom"/>
</dbReference>
<evidence type="ECO:0000256" key="12">
    <source>
        <dbReference type="ARBA" id="ARBA00023012"/>
    </source>
</evidence>
<keyword evidence="8 18" id="KW-0812">Transmembrane</keyword>
<dbReference type="InterPro" id="IPR011006">
    <property type="entry name" value="CheY-like_superfamily"/>
</dbReference>
<evidence type="ECO:0000256" key="16">
    <source>
        <dbReference type="SAM" id="Coils"/>
    </source>
</evidence>
<evidence type="ECO:0000313" key="23">
    <source>
        <dbReference type="Proteomes" id="UP001225906"/>
    </source>
</evidence>
<feature type="modified residue" description="4-aspartylphosphate" evidence="15">
    <location>
        <position position="497"/>
    </location>
</feature>
<feature type="compositionally biased region" description="Basic and acidic residues" evidence="17">
    <location>
        <begin position="584"/>
        <end position="600"/>
    </location>
</feature>
<keyword evidence="11 18" id="KW-1133">Transmembrane helix</keyword>
<evidence type="ECO:0000313" key="22">
    <source>
        <dbReference type="EMBL" id="MDP8568159.1"/>
    </source>
</evidence>
<evidence type="ECO:0000256" key="11">
    <source>
        <dbReference type="ARBA" id="ARBA00022989"/>
    </source>
</evidence>
<feature type="domain" description="HPt" evidence="21">
    <location>
        <begin position="629"/>
        <end position="721"/>
    </location>
</feature>
<evidence type="ECO:0000256" key="3">
    <source>
        <dbReference type="ARBA" id="ARBA00012438"/>
    </source>
</evidence>
<evidence type="ECO:0000256" key="1">
    <source>
        <dbReference type="ARBA" id="ARBA00000085"/>
    </source>
</evidence>
<feature type="transmembrane region" description="Helical" evidence="18">
    <location>
        <begin position="49"/>
        <end position="68"/>
    </location>
</feature>
<keyword evidence="10 22" id="KW-0067">ATP-binding</keyword>
<dbReference type="InterPro" id="IPR036890">
    <property type="entry name" value="HATPase_C_sf"/>
</dbReference>
<evidence type="ECO:0000256" key="18">
    <source>
        <dbReference type="SAM" id="Phobius"/>
    </source>
</evidence>
<dbReference type="CDD" id="cd17546">
    <property type="entry name" value="REC_hyHK_CKI1_RcsC-like"/>
    <property type="match status" value="1"/>
</dbReference>
<dbReference type="EMBL" id="JAVCAP010000020">
    <property type="protein sequence ID" value="MDP8568159.1"/>
    <property type="molecule type" value="Genomic_DNA"/>
</dbReference>
<protein>
    <recommendedName>
        <fullName evidence="3">histidine kinase</fullName>
        <ecNumber evidence="3">2.7.13.3</ecNumber>
    </recommendedName>
</protein>
<evidence type="ECO:0000256" key="13">
    <source>
        <dbReference type="ARBA" id="ARBA00023136"/>
    </source>
</evidence>
<dbReference type="PANTHER" id="PTHR43047">
    <property type="entry name" value="TWO-COMPONENT HISTIDINE PROTEIN KINASE"/>
    <property type="match status" value="1"/>
</dbReference>
<dbReference type="PROSITE" id="PS50110">
    <property type="entry name" value="RESPONSE_REGULATORY"/>
    <property type="match status" value="1"/>
</dbReference>
<evidence type="ECO:0000256" key="6">
    <source>
        <dbReference type="ARBA" id="ARBA00022553"/>
    </source>
</evidence>
<evidence type="ECO:0000256" key="15">
    <source>
        <dbReference type="PROSITE-ProRule" id="PRU00169"/>
    </source>
</evidence>
<sequence length="732" mass="82615">MLRESLERIKRKISDIKSVSNETEQALFRVTFVSFITVYLLLNHSNFEPVALCLLYLCCGFIMLSNILRNPEKNEKRQWIALVMDLTATSLEQMISGTMAGIFIGIYLWLIMGYGLRYGTKFFKGSYLLSLAGFAATLYFNPYWNNHQHLAYGFLLTLILIPLHTMRLQINLEQATKRADLANEAKTNFLSNISHEMRTPLNGIIGASELLTHTRLDKKQEELLSMSVASASSLKKLINDVLDISKIEKGKIDLEIAPFYMPELLQHLQLLFQLEVERKRLWLRFHVEKEVEKYYLGSVQHIEQVLMNLLANAIKFTQHGGVDVYVSANQHFANMSMLNFRIRDTGIGIKADALPHIFDSFTQADSSISKRYGGTGLGTTIAKELIELMGGHIQVYSEEESGTTFEVTLPLSHSLQPAQVTEKTADVSTPSGNVVSLSSHNKFRKKTRVLIADDNVVNRLILAETLQRQHCIVKAVESGDAALDILEHNRFDLMILDYNMPEMSGLEVFNIYHALPGSQPLRTVILTADATKATQERCLRAGVFEVLTKPVISRQIQTLLEKVTKDIEAAQTHPVPTHGKRMQKRPDKIDTTHSPAETKPDAARLNIAPINEPLLDMDRLEHLLKLGGGEPFVYRLISEFIETTDDLIRVLGTQCIDLNFDEVHQLAHTLAGESANMGLMPLSKRSRQLMGLKMDDAQIISSLYQAVAEAYEETRTQLQQYRSKLSAKRANK</sequence>
<dbReference type="Pfam" id="PF02518">
    <property type="entry name" value="HATPase_c"/>
    <property type="match status" value="1"/>
</dbReference>
<dbReference type="CDD" id="cd00082">
    <property type="entry name" value="HisKA"/>
    <property type="match status" value="1"/>
</dbReference>
<dbReference type="Proteomes" id="UP001225906">
    <property type="component" value="Unassembled WGS sequence"/>
</dbReference>
<feature type="transmembrane region" description="Helical" evidence="18">
    <location>
        <begin position="26"/>
        <end position="42"/>
    </location>
</feature>
<dbReference type="PROSITE" id="PS50109">
    <property type="entry name" value="HIS_KIN"/>
    <property type="match status" value="1"/>
</dbReference>
<evidence type="ECO:0000256" key="17">
    <source>
        <dbReference type="SAM" id="MobiDB-lite"/>
    </source>
</evidence>
<feature type="transmembrane region" description="Helical" evidence="18">
    <location>
        <begin position="126"/>
        <end position="144"/>
    </location>
</feature>
<dbReference type="GO" id="GO:0005524">
    <property type="term" value="F:ATP binding"/>
    <property type="evidence" value="ECO:0007669"/>
    <property type="project" value="UniProtKB-KW"/>
</dbReference>
<evidence type="ECO:0000256" key="2">
    <source>
        <dbReference type="ARBA" id="ARBA00004429"/>
    </source>
</evidence>
<dbReference type="PANTHER" id="PTHR43047:SF78">
    <property type="entry name" value="SENSORY_REGULATORY PROTEIN RPFC"/>
    <property type="match status" value="1"/>
</dbReference>
<keyword evidence="16" id="KW-0175">Coiled coil</keyword>
<evidence type="ECO:0000256" key="4">
    <source>
        <dbReference type="ARBA" id="ARBA00022475"/>
    </source>
</evidence>
<dbReference type="SUPFAM" id="SSF47384">
    <property type="entry name" value="Homodimeric domain of signal transducing histidine kinase"/>
    <property type="match status" value="1"/>
</dbReference>
<keyword evidence="6 15" id="KW-0597">Phosphoprotein</keyword>
<keyword evidence="23" id="KW-1185">Reference proteome</keyword>
<dbReference type="Gene3D" id="3.40.50.2300">
    <property type="match status" value="1"/>
</dbReference>
<comment type="subcellular location">
    <subcellularLocation>
        <location evidence="2">Cell inner membrane</location>
        <topology evidence="2">Multi-pass membrane protein</topology>
    </subcellularLocation>
</comment>
<feature type="domain" description="Histidine kinase" evidence="19">
    <location>
        <begin position="192"/>
        <end position="413"/>
    </location>
</feature>
<dbReference type="InterPro" id="IPR001789">
    <property type="entry name" value="Sig_transdc_resp-reg_receiver"/>
</dbReference>
<evidence type="ECO:0000259" key="21">
    <source>
        <dbReference type="PROSITE" id="PS50894"/>
    </source>
</evidence>
<dbReference type="InterPro" id="IPR036641">
    <property type="entry name" value="HPT_dom_sf"/>
</dbReference>
<dbReference type="Gene3D" id="1.20.120.160">
    <property type="entry name" value="HPT domain"/>
    <property type="match status" value="1"/>
</dbReference>
<accession>A0ABT9JUF4</accession>
<dbReference type="SUPFAM" id="SSF52172">
    <property type="entry name" value="CheY-like"/>
    <property type="match status" value="1"/>
</dbReference>
<keyword evidence="5" id="KW-0997">Cell inner membrane</keyword>
<dbReference type="SUPFAM" id="SSF47226">
    <property type="entry name" value="Histidine-containing phosphotransfer domain, HPT domain"/>
    <property type="match status" value="1"/>
</dbReference>
<feature type="modified residue" description="Phosphohistidine" evidence="14">
    <location>
        <position position="668"/>
    </location>
</feature>
<organism evidence="22 23">
    <name type="scientific">Methylophilus aquaticus</name>
    <dbReference type="NCBI Taxonomy" id="1971610"/>
    <lineage>
        <taxon>Bacteria</taxon>
        <taxon>Pseudomonadati</taxon>
        <taxon>Pseudomonadota</taxon>
        <taxon>Betaproteobacteria</taxon>
        <taxon>Nitrosomonadales</taxon>
        <taxon>Methylophilaceae</taxon>
        <taxon>Methylophilus</taxon>
    </lineage>
</organism>
<dbReference type="InterPro" id="IPR036097">
    <property type="entry name" value="HisK_dim/P_sf"/>
</dbReference>
<dbReference type="Gene3D" id="1.10.287.130">
    <property type="match status" value="1"/>
</dbReference>
<keyword evidence="7" id="KW-0808">Transferase</keyword>
<reference evidence="23" key="1">
    <citation type="journal article" date="2019" name="Int. J. Syst. Evol. Microbiol.">
        <title>The Global Catalogue of Microorganisms (GCM) 10K type strain sequencing project: providing services to taxonomists for standard genome sequencing and annotation.</title>
        <authorList>
            <consortium name="The Broad Institute Genomics Platform"/>
            <consortium name="The Broad Institute Genome Sequencing Center for Infectious Disease"/>
            <person name="Wu L."/>
            <person name="Ma J."/>
        </authorList>
    </citation>
    <scope>NUCLEOTIDE SEQUENCE [LARGE SCALE GENOMIC DNA]</scope>
    <source>
        <strain evidence="23">VKM B-3159</strain>
    </source>
</reference>
<comment type="caution">
    <text evidence="22">The sequence shown here is derived from an EMBL/GenBank/DDBJ whole genome shotgun (WGS) entry which is preliminary data.</text>
</comment>
<feature type="transmembrane region" description="Helical" evidence="18">
    <location>
        <begin position="94"/>
        <end position="114"/>
    </location>
</feature>
<evidence type="ECO:0000259" key="19">
    <source>
        <dbReference type="PROSITE" id="PS50109"/>
    </source>
</evidence>
<dbReference type="CDD" id="cd16922">
    <property type="entry name" value="HATPase_EvgS-ArcB-TorS-like"/>
    <property type="match status" value="1"/>
</dbReference>
<name>A0ABT9JUF4_9PROT</name>
<dbReference type="Pfam" id="PF00072">
    <property type="entry name" value="Response_reg"/>
    <property type="match status" value="1"/>
</dbReference>
<dbReference type="EC" id="2.7.13.3" evidence="3"/>
<feature type="coiled-coil region" evidence="16">
    <location>
        <begin position="704"/>
        <end position="731"/>
    </location>
</feature>
<dbReference type="PROSITE" id="PS50894">
    <property type="entry name" value="HPT"/>
    <property type="match status" value="1"/>
</dbReference>
<evidence type="ECO:0000256" key="10">
    <source>
        <dbReference type="ARBA" id="ARBA00022840"/>
    </source>
</evidence>
<dbReference type="CDD" id="cd00088">
    <property type="entry name" value="HPT"/>
    <property type="match status" value="1"/>
</dbReference>
<keyword evidence="4" id="KW-1003">Cell membrane</keyword>
<dbReference type="Gene3D" id="3.30.565.10">
    <property type="entry name" value="Histidine kinase-like ATPase, C-terminal domain"/>
    <property type="match status" value="1"/>
</dbReference>
<dbReference type="InterPro" id="IPR008207">
    <property type="entry name" value="Sig_transdc_His_kin_Hpt_dom"/>
</dbReference>
<evidence type="ECO:0000256" key="7">
    <source>
        <dbReference type="ARBA" id="ARBA00022679"/>
    </source>
</evidence>
<keyword evidence="10 22" id="KW-0547">Nucleotide-binding</keyword>
<keyword evidence="12" id="KW-0902">Two-component regulatory system</keyword>
<evidence type="ECO:0000259" key="20">
    <source>
        <dbReference type="PROSITE" id="PS50110"/>
    </source>
</evidence>
<proteinExistence type="predicted"/>
<feature type="domain" description="Response regulatory" evidence="20">
    <location>
        <begin position="448"/>
        <end position="564"/>
    </location>
</feature>
<dbReference type="InterPro" id="IPR003594">
    <property type="entry name" value="HATPase_dom"/>
</dbReference>
<evidence type="ECO:0000256" key="9">
    <source>
        <dbReference type="ARBA" id="ARBA00022777"/>
    </source>
</evidence>
<dbReference type="Pfam" id="PF00512">
    <property type="entry name" value="HisKA"/>
    <property type="match status" value="1"/>
</dbReference>